<gene>
    <name evidence="1" type="ORF">C2G38_2142422</name>
</gene>
<reference evidence="1 2" key="1">
    <citation type="submission" date="2018-06" db="EMBL/GenBank/DDBJ databases">
        <title>Comparative genomics reveals the genomic features of Rhizophagus irregularis, R. cerebriforme, R. diaphanum and Gigaspora rosea, and their symbiotic lifestyle signature.</title>
        <authorList>
            <person name="Morin E."/>
            <person name="San Clemente H."/>
            <person name="Chen E.C.H."/>
            <person name="De La Providencia I."/>
            <person name="Hainaut M."/>
            <person name="Kuo A."/>
            <person name="Kohler A."/>
            <person name="Murat C."/>
            <person name="Tang N."/>
            <person name="Roy S."/>
            <person name="Loubradou J."/>
            <person name="Henrissat B."/>
            <person name="Grigoriev I.V."/>
            <person name="Corradi N."/>
            <person name="Roux C."/>
            <person name="Martin F.M."/>
        </authorList>
    </citation>
    <scope>NUCLEOTIDE SEQUENCE [LARGE SCALE GENOMIC DNA]</scope>
    <source>
        <strain evidence="1 2">DAOM 194757</strain>
    </source>
</reference>
<dbReference type="AlphaFoldDB" id="A0A397VES3"/>
<name>A0A397VES3_9GLOM</name>
<sequence>MGLNAPNSDHFCLYCNCDAASRWDMDQVWANTGNSKCKKKSTLFLAIYQENYIPDELHLLLRISDVLMECLFSDLRKKKEFEKQIKPIVEAVFKDLAITFEFFKSNQEIYQYKVYAENWVRDFCCPSQGYMNSSQNVGLYRKVDITRYMHVFAKHIPIFMQQLKAKDLSLQIFSTSSIEKKNHNQVRLFFGGTTMGGGNKNNPVVYDMLSFENRQLFYLINDVPKEFTIRNINVKNKENLSY</sequence>
<evidence type="ECO:0000313" key="2">
    <source>
        <dbReference type="Proteomes" id="UP000266673"/>
    </source>
</evidence>
<dbReference type="OrthoDB" id="2408210at2759"/>
<evidence type="ECO:0000313" key="1">
    <source>
        <dbReference type="EMBL" id="RIB17826.1"/>
    </source>
</evidence>
<comment type="caution">
    <text evidence="1">The sequence shown here is derived from an EMBL/GenBank/DDBJ whole genome shotgun (WGS) entry which is preliminary data.</text>
</comment>
<protein>
    <submittedName>
        <fullName evidence="1">Uncharacterized protein</fullName>
    </submittedName>
</protein>
<dbReference type="EMBL" id="QKWP01000580">
    <property type="protein sequence ID" value="RIB17826.1"/>
    <property type="molecule type" value="Genomic_DNA"/>
</dbReference>
<dbReference type="Proteomes" id="UP000266673">
    <property type="component" value="Unassembled WGS sequence"/>
</dbReference>
<keyword evidence="2" id="KW-1185">Reference proteome</keyword>
<organism evidence="1 2">
    <name type="scientific">Gigaspora rosea</name>
    <dbReference type="NCBI Taxonomy" id="44941"/>
    <lineage>
        <taxon>Eukaryota</taxon>
        <taxon>Fungi</taxon>
        <taxon>Fungi incertae sedis</taxon>
        <taxon>Mucoromycota</taxon>
        <taxon>Glomeromycotina</taxon>
        <taxon>Glomeromycetes</taxon>
        <taxon>Diversisporales</taxon>
        <taxon>Gigasporaceae</taxon>
        <taxon>Gigaspora</taxon>
    </lineage>
</organism>
<accession>A0A397VES3</accession>
<proteinExistence type="predicted"/>